<keyword evidence="2" id="KW-0472">Membrane</keyword>
<gene>
    <name evidence="3" type="ORF">PSON_ATCC_30995.1.T0690100</name>
</gene>
<keyword evidence="1" id="KW-0175">Coiled coil</keyword>
<keyword evidence="2" id="KW-1133">Transmembrane helix</keyword>
<evidence type="ECO:0000313" key="4">
    <source>
        <dbReference type="Proteomes" id="UP000692954"/>
    </source>
</evidence>
<evidence type="ECO:0000256" key="2">
    <source>
        <dbReference type="SAM" id="Phobius"/>
    </source>
</evidence>
<protein>
    <recommendedName>
        <fullName evidence="5">Transmembrane protein</fullName>
    </recommendedName>
</protein>
<proteinExistence type="predicted"/>
<feature type="coiled-coil region" evidence="1">
    <location>
        <begin position="165"/>
        <end position="192"/>
    </location>
</feature>
<evidence type="ECO:0000313" key="3">
    <source>
        <dbReference type="EMBL" id="CAD8097859.1"/>
    </source>
</evidence>
<accession>A0A8S1P4B2</accession>
<sequence length="194" mass="23193">MISPKPLPPHYQEVIEEFLLLFQLIQLHSNPIIYPQSIDYMKILSIMDHLNGRLQDSIQKQQKIWFLLKLEDEELKICYKIFNMKCRHNLYVLFYISQNKGIGVFLLFGVLLLMFLLKGQSEKVENVIAKTEQKLEIQKKEEMVQENTKKIQINEDIKKKTSIYIKVLNIIVDEQNRLYKELRDQNQKKNKIIN</sequence>
<evidence type="ECO:0000256" key="1">
    <source>
        <dbReference type="SAM" id="Coils"/>
    </source>
</evidence>
<dbReference type="AlphaFoldDB" id="A0A8S1P4B2"/>
<dbReference type="EMBL" id="CAJJDN010000069">
    <property type="protein sequence ID" value="CAD8097859.1"/>
    <property type="molecule type" value="Genomic_DNA"/>
</dbReference>
<organism evidence="3 4">
    <name type="scientific">Paramecium sonneborni</name>
    <dbReference type="NCBI Taxonomy" id="65129"/>
    <lineage>
        <taxon>Eukaryota</taxon>
        <taxon>Sar</taxon>
        <taxon>Alveolata</taxon>
        <taxon>Ciliophora</taxon>
        <taxon>Intramacronucleata</taxon>
        <taxon>Oligohymenophorea</taxon>
        <taxon>Peniculida</taxon>
        <taxon>Parameciidae</taxon>
        <taxon>Paramecium</taxon>
    </lineage>
</organism>
<comment type="caution">
    <text evidence="3">The sequence shown here is derived from an EMBL/GenBank/DDBJ whole genome shotgun (WGS) entry which is preliminary data.</text>
</comment>
<keyword evidence="2" id="KW-0812">Transmembrane</keyword>
<feature type="transmembrane region" description="Helical" evidence="2">
    <location>
        <begin position="90"/>
        <end position="117"/>
    </location>
</feature>
<reference evidence="3" key="1">
    <citation type="submission" date="2021-01" db="EMBL/GenBank/DDBJ databases">
        <authorList>
            <consortium name="Genoscope - CEA"/>
            <person name="William W."/>
        </authorList>
    </citation>
    <scope>NUCLEOTIDE SEQUENCE</scope>
</reference>
<dbReference type="Proteomes" id="UP000692954">
    <property type="component" value="Unassembled WGS sequence"/>
</dbReference>
<name>A0A8S1P4B2_9CILI</name>
<evidence type="ECO:0008006" key="5">
    <source>
        <dbReference type="Google" id="ProtNLM"/>
    </source>
</evidence>
<keyword evidence="4" id="KW-1185">Reference proteome</keyword>